<name>A0A0B0H4J4_SOVGS</name>
<dbReference type="EMBL" id="MPNX01000010">
    <property type="protein sequence ID" value="OOY34857.1"/>
    <property type="molecule type" value="Genomic_DNA"/>
</dbReference>
<accession>A0A0B0H4J4</accession>
<evidence type="ECO:0000313" key="5">
    <source>
        <dbReference type="EMBL" id="OOY34857.1"/>
    </source>
</evidence>
<comment type="caution">
    <text evidence="4">The sequence shown here is derived from an EMBL/GenBank/DDBJ whole genome shotgun (WGS) entry which is preliminary data.</text>
</comment>
<keyword evidence="4" id="KW-0378">Hydrolase</keyword>
<dbReference type="InterPro" id="IPR036152">
    <property type="entry name" value="Asp/glu_Ase-like_sf"/>
</dbReference>
<evidence type="ECO:0000256" key="2">
    <source>
        <dbReference type="PIRSR" id="PIRSR001220-2"/>
    </source>
</evidence>
<keyword evidence="6" id="KW-1185">Reference proteome</keyword>
<dbReference type="eggNOG" id="COG0252">
    <property type="taxonomic scope" value="Bacteria"/>
</dbReference>
<feature type="binding site" evidence="2">
    <location>
        <position position="51"/>
    </location>
    <ligand>
        <name>substrate</name>
    </ligand>
</feature>
<evidence type="ECO:0000256" key="1">
    <source>
        <dbReference type="PIRSR" id="PIRSR001220-1"/>
    </source>
</evidence>
<dbReference type="PIRSF" id="PIRSF001220">
    <property type="entry name" value="L-ASNase_gatD"/>
    <property type="match status" value="1"/>
</dbReference>
<reference evidence="4 6" key="1">
    <citation type="journal article" date="2014" name="BMC Genomics">
        <title>The genome of the intracellular bacterium of the coastal bivalve, Solemya velum: a blueprint for thriving in and out of symbiosis.</title>
        <authorList>
            <person name="Dmytrenko O."/>
            <person name="Russell S.L."/>
            <person name="Loo W.T."/>
            <person name="Fontanez K.M."/>
            <person name="Liao L."/>
            <person name="Roeselers G."/>
            <person name="Sharma R."/>
            <person name="Stewart F.J."/>
            <person name="Newton I.L."/>
            <person name="Woyke T."/>
            <person name="Wu D."/>
            <person name="Lang J.M."/>
            <person name="Eisen J.A."/>
            <person name="Cavanaugh C.M."/>
        </authorList>
    </citation>
    <scope>NUCLEOTIDE SEQUENCE [LARGE SCALE GENOMIC DNA]</scope>
    <source>
        <strain evidence="4 6">WH</strain>
    </source>
</reference>
<dbReference type="InterPro" id="IPR006034">
    <property type="entry name" value="Asparaginase/glutaminase-like"/>
</dbReference>
<dbReference type="GeneID" id="86991933"/>
<dbReference type="PRINTS" id="PR00139">
    <property type="entry name" value="ASNGLNASE"/>
</dbReference>
<dbReference type="OrthoDB" id="9788068at2"/>
<dbReference type="PIRSF" id="PIRSF500176">
    <property type="entry name" value="L_ASNase"/>
    <property type="match status" value="1"/>
</dbReference>
<dbReference type="InterPro" id="IPR027474">
    <property type="entry name" value="L-asparaginase_N"/>
</dbReference>
<dbReference type="GO" id="GO:0004067">
    <property type="term" value="F:asparaginase activity"/>
    <property type="evidence" value="ECO:0007669"/>
    <property type="project" value="UniProtKB-UniRule"/>
</dbReference>
<dbReference type="PROSITE" id="PS51732">
    <property type="entry name" value="ASN_GLN_ASE_3"/>
    <property type="match status" value="1"/>
</dbReference>
<reference evidence="5 7" key="2">
    <citation type="submission" date="2016-11" db="EMBL/GenBank/DDBJ databases">
        <title>Mixed transmission modes and dynamic genome evolution in an obligate animal-bacterial symbiosis.</title>
        <authorList>
            <person name="Russell S.L."/>
            <person name="Corbett-Detig R.B."/>
            <person name="Cavanaugh C.M."/>
        </authorList>
    </citation>
    <scope>NUCLEOTIDE SEQUENCE [LARGE SCALE GENOMIC DNA]</scope>
    <source>
        <strain evidence="5">MA-KB16</strain>
    </source>
</reference>
<dbReference type="PANTHER" id="PTHR11707">
    <property type="entry name" value="L-ASPARAGINASE"/>
    <property type="match status" value="1"/>
</dbReference>
<dbReference type="EC" id="3.5.1.1" evidence="4"/>
<feature type="domain" description="L-asparaginase N-terminal" evidence="3">
    <location>
        <begin position="3"/>
        <end position="151"/>
    </location>
</feature>
<evidence type="ECO:0000259" key="3">
    <source>
        <dbReference type="Pfam" id="PF00710"/>
    </source>
</evidence>
<feature type="binding site" evidence="2">
    <location>
        <begin position="80"/>
        <end position="81"/>
    </location>
    <ligand>
        <name>substrate</name>
    </ligand>
</feature>
<dbReference type="InterPro" id="IPR037152">
    <property type="entry name" value="L-asparaginase_N_sf"/>
</dbReference>
<evidence type="ECO:0000313" key="6">
    <source>
        <dbReference type="Proteomes" id="UP000030856"/>
    </source>
</evidence>
<dbReference type="Pfam" id="PF00710">
    <property type="entry name" value="Asparaginase"/>
    <property type="match status" value="1"/>
</dbReference>
<dbReference type="GO" id="GO:0016740">
    <property type="term" value="F:transferase activity"/>
    <property type="evidence" value="ECO:0007669"/>
    <property type="project" value="UniProtKB-KW"/>
</dbReference>
<keyword evidence="4" id="KW-0808">Transferase</keyword>
<evidence type="ECO:0000313" key="7">
    <source>
        <dbReference type="Proteomes" id="UP000190962"/>
    </source>
</evidence>
<dbReference type="Proteomes" id="UP000190962">
    <property type="component" value="Unassembled WGS sequence"/>
</dbReference>
<evidence type="ECO:0000313" key="4">
    <source>
        <dbReference type="EMBL" id="KHF25133.1"/>
    </source>
</evidence>
<dbReference type="Gene3D" id="3.40.50.1170">
    <property type="entry name" value="L-asparaginase, N-terminal domain"/>
    <property type="match status" value="1"/>
</dbReference>
<gene>
    <name evidence="5" type="ORF">BOV88_07965</name>
    <name evidence="4" type="ORF">JV46_05420</name>
</gene>
<feature type="active site" description="O-isoaspartyl threonine intermediate" evidence="1">
    <location>
        <position position="9"/>
    </location>
</feature>
<dbReference type="PANTHER" id="PTHR11707:SF28">
    <property type="entry name" value="60 KDA LYSOPHOSPHOLIPASE"/>
    <property type="match status" value="1"/>
</dbReference>
<dbReference type="Proteomes" id="UP000030856">
    <property type="component" value="Unassembled WGS sequence"/>
</dbReference>
<dbReference type="AlphaFoldDB" id="A0A0B0H4J4"/>
<dbReference type="SUPFAM" id="SSF53774">
    <property type="entry name" value="Glutaminase/Asparaginase"/>
    <property type="match status" value="1"/>
</dbReference>
<dbReference type="PATRIC" id="fig|2340.3.peg.1762"/>
<dbReference type="EMBL" id="JRAA01000002">
    <property type="protein sequence ID" value="KHF25133.1"/>
    <property type="molecule type" value="Genomic_DNA"/>
</dbReference>
<sequence>MRILLTGGTIDKVYLEADGKLWFKDSIIEEMLKQGRCTAETTVEILMQKDSLDFTDADRQVVSDACRRAQEEQLIITHGTDTMTRTAADLASLELAKTIVLTGSMIPHRVGSSDALFNLGCAVAAVQLLPYGVYIAINGEVFEWDKVEKNRKLGRFERTGA</sequence>
<dbReference type="STRING" id="2340.JV46_05420"/>
<dbReference type="RefSeq" id="WP_043117353.1">
    <property type="nucleotide sequence ID" value="NZ_JRAA01000002.1"/>
</dbReference>
<protein>
    <submittedName>
        <fullName evidence="4 5">Asparaginase</fullName>
        <ecNumber evidence="4">3.5.1.1</ecNumber>
    </submittedName>
</protein>
<proteinExistence type="predicted"/>
<organism evidence="4 6">
    <name type="scientific">Solemya velum gill symbiont</name>
    <dbReference type="NCBI Taxonomy" id="2340"/>
    <lineage>
        <taxon>Bacteria</taxon>
        <taxon>Pseudomonadati</taxon>
        <taxon>Pseudomonadota</taxon>
        <taxon>Gammaproteobacteria</taxon>
        <taxon>sulfur-oxidizing symbionts</taxon>
    </lineage>
</organism>